<reference evidence="1" key="1">
    <citation type="journal article" date="2014" name="Int. J. Syst. Evol. Microbiol.">
        <title>Complete genome sequence of Corynebacterium casei LMG S-19264T (=DSM 44701T), isolated from a smear-ripened cheese.</title>
        <authorList>
            <consortium name="US DOE Joint Genome Institute (JGI-PGF)"/>
            <person name="Walter F."/>
            <person name="Albersmeier A."/>
            <person name="Kalinowski J."/>
            <person name="Ruckert C."/>
        </authorList>
    </citation>
    <scope>NUCLEOTIDE SEQUENCE</scope>
    <source>
        <strain evidence="1">CGMCC 4.7201</strain>
    </source>
</reference>
<organism evidence="1 2">
    <name type="scientific">Wenjunlia tyrosinilytica</name>
    <dbReference type="NCBI Taxonomy" id="1544741"/>
    <lineage>
        <taxon>Bacteria</taxon>
        <taxon>Bacillati</taxon>
        <taxon>Actinomycetota</taxon>
        <taxon>Actinomycetes</taxon>
        <taxon>Kitasatosporales</taxon>
        <taxon>Streptomycetaceae</taxon>
        <taxon>Wenjunlia</taxon>
    </lineage>
</organism>
<reference evidence="1" key="2">
    <citation type="submission" date="2020-09" db="EMBL/GenBank/DDBJ databases">
        <authorList>
            <person name="Sun Q."/>
            <person name="Zhou Y."/>
        </authorList>
    </citation>
    <scope>NUCLEOTIDE SEQUENCE</scope>
    <source>
        <strain evidence="1">CGMCC 4.7201</strain>
    </source>
</reference>
<gene>
    <name evidence="1" type="ORF">GCM10012280_36570</name>
</gene>
<keyword evidence="2" id="KW-1185">Reference proteome</keyword>
<dbReference type="EMBL" id="BMMS01000015">
    <property type="protein sequence ID" value="GGO90624.1"/>
    <property type="molecule type" value="Genomic_DNA"/>
</dbReference>
<evidence type="ECO:0000313" key="1">
    <source>
        <dbReference type="EMBL" id="GGO90624.1"/>
    </source>
</evidence>
<accession>A0A917ZTF5</accession>
<name>A0A917ZTF5_9ACTN</name>
<sequence length="45" mass="4532">MVASGAVRPDPLITETIGLDEVPAALVAMGTEAGCGVTVIEPHRS</sequence>
<evidence type="ECO:0008006" key="3">
    <source>
        <dbReference type="Google" id="ProtNLM"/>
    </source>
</evidence>
<protein>
    <recommendedName>
        <fullName evidence="3">Alcohol dehydrogenase</fullName>
    </recommendedName>
</protein>
<dbReference type="Proteomes" id="UP000641932">
    <property type="component" value="Unassembled WGS sequence"/>
</dbReference>
<comment type="caution">
    <text evidence="1">The sequence shown here is derived from an EMBL/GenBank/DDBJ whole genome shotgun (WGS) entry which is preliminary data.</text>
</comment>
<evidence type="ECO:0000313" key="2">
    <source>
        <dbReference type="Proteomes" id="UP000641932"/>
    </source>
</evidence>
<proteinExistence type="predicted"/>
<dbReference type="AlphaFoldDB" id="A0A917ZTF5"/>